<feature type="transmembrane region" description="Helical" evidence="7">
    <location>
        <begin position="473"/>
        <end position="497"/>
    </location>
</feature>
<feature type="transmembrane region" description="Helical" evidence="7">
    <location>
        <begin position="168"/>
        <end position="191"/>
    </location>
</feature>
<accession>A0ABV8U5F1</accession>
<reference evidence="10" key="1">
    <citation type="journal article" date="2019" name="Int. J. Syst. Evol. Microbiol.">
        <title>The Global Catalogue of Microorganisms (GCM) 10K type strain sequencing project: providing services to taxonomists for standard genome sequencing and annotation.</title>
        <authorList>
            <consortium name="The Broad Institute Genomics Platform"/>
            <consortium name="The Broad Institute Genome Sequencing Center for Infectious Disease"/>
            <person name="Wu L."/>
            <person name="Ma J."/>
        </authorList>
    </citation>
    <scope>NUCLEOTIDE SEQUENCE [LARGE SCALE GENOMIC DNA]</scope>
    <source>
        <strain evidence="10">IBRC-M 10908</strain>
    </source>
</reference>
<keyword evidence="6 7" id="KW-0472">Membrane</keyword>
<dbReference type="SUPFAM" id="SSF103473">
    <property type="entry name" value="MFS general substrate transporter"/>
    <property type="match status" value="1"/>
</dbReference>
<evidence type="ECO:0000313" key="10">
    <source>
        <dbReference type="Proteomes" id="UP001595823"/>
    </source>
</evidence>
<dbReference type="InterPro" id="IPR006311">
    <property type="entry name" value="TAT_signal"/>
</dbReference>
<keyword evidence="2" id="KW-0813">Transport</keyword>
<feature type="transmembrane region" description="Helical" evidence="7">
    <location>
        <begin position="51"/>
        <end position="71"/>
    </location>
</feature>
<evidence type="ECO:0000256" key="4">
    <source>
        <dbReference type="ARBA" id="ARBA00022692"/>
    </source>
</evidence>
<organism evidence="9 10">
    <name type="scientific">Salininema proteolyticum</name>
    <dbReference type="NCBI Taxonomy" id="1607685"/>
    <lineage>
        <taxon>Bacteria</taxon>
        <taxon>Bacillati</taxon>
        <taxon>Actinomycetota</taxon>
        <taxon>Actinomycetes</taxon>
        <taxon>Glycomycetales</taxon>
        <taxon>Glycomycetaceae</taxon>
        <taxon>Salininema</taxon>
    </lineage>
</organism>
<dbReference type="Proteomes" id="UP001595823">
    <property type="component" value="Unassembled WGS sequence"/>
</dbReference>
<sequence length="528" mass="53802">MPSTESNPRAGLREWLGLTVLALPVFVLALDLTVLHLALPHLVEDLRPSGFQQLWILDVYGFLVAGFLVTMGGLADRIGRRRLLMIGAAAFGLASLAAAYAPNAEALIAARALLGVAGATFTPSSLALIRDLFRHPGQRGFAMAVWMACFAGGAALGPSIGGLLLENFWWGSVFLLGVVVMALLLATGPFLIPEHRTAAGGRIDLYSALLSLASLLLIVFAVKDSAKNGVGPAAAAALAAGIALGWVFVRRQRRLESPLVDVRLFRIRVFSLGLVSLLAFGLSAGALTMLFAQYLQLVEGFSPFTAGLWMLPQGLASVVASLAAPGVAGRIGRGRTVALAAGTSTLGLVVFAAAGLSGGFTAAFAGALVFAIGMGAMSAVLVDLVVNSAPEEHSGSASSIFETVGELGQAAGIAILGAAATAVYRGGVTATMPDEVPDGAASDASESLSDAAAAADGLAPEAAERLMETAREAFSGGLAATMLAAAAGLGVITVLAWRTLPNTPSGGEEPAPESESPLSTQLFVQVFA</sequence>
<feature type="transmembrane region" description="Helical" evidence="7">
    <location>
        <begin position="304"/>
        <end position="324"/>
    </location>
</feature>
<evidence type="ECO:0000256" key="2">
    <source>
        <dbReference type="ARBA" id="ARBA00022448"/>
    </source>
</evidence>
<dbReference type="InterPro" id="IPR020846">
    <property type="entry name" value="MFS_dom"/>
</dbReference>
<feature type="transmembrane region" description="Helical" evidence="7">
    <location>
        <begin position="336"/>
        <end position="356"/>
    </location>
</feature>
<feature type="domain" description="Major facilitator superfamily (MFS) profile" evidence="8">
    <location>
        <begin position="17"/>
        <end position="504"/>
    </location>
</feature>
<evidence type="ECO:0000256" key="1">
    <source>
        <dbReference type="ARBA" id="ARBA00004651"/>
    </source>
</evidence>
<dbReference type="PROSITE" id="PS50850">
    <property type="entry name" value="MFS"/>
    <property type="match status" value="1"/>
</dbReference>
<proteinExistence type="predicted"/>
<evidence type="ECO:0000256" key="7">
    <source>
        <dbReference type="SAM" id="Phobius"/>
    </source>
</evidence>
<gene>
    <name evidence="9" type="ORF">ACFPET_21870</name>
</gene>
<dbReference type="PROSITE" id="PS00216">
    <property type="entry name" value="SUGAR_TRANSPORT_1"/>
    <property type="match status" value="1"/>
</dbReference>
<dbReference type="PANTHER" id="PTHR42718">
    <property type="entry name" value="MAJOR FACILITATOR SUPERFAMILY MULTIDRUG TRANSPORTER MFSC"/>
    <property type="match status" value="1"/>
</dbReference>
<feature type="transmembrane region" description="Helical" evidence="7">
    <location>
        <begin position="141"/>
        <end position="162"/>
    </location>
</feature>
<evidence type="ECO:0000256" key="3">
    <source>
        <dbReference type="ARBA" id="ARBA00022475"/>
    </source>
</evidence>
<feature type="transmembrane region" description="Helical" evidence="7">
    <location>
        <begin position="203"/>
        <end position="223"/>
    </location>
</feature>
<dbReference type="Gene3D" id="1.20.1720.10">
    <property type="entry name" value="Multidrug resistance protein D"/>
    <property type="match status" value="1"/>
</dbReference>
<dbReference type="InterPro" id="IPR011701">
    <property type="entry name" value="MFS"/>
</dbReference>
<dbReference type="InterPro" id="IPR036259">
    <property type="entry name" value="MFS_trans_sf"/>
</dbReference>
<dbReference type="RefSeq" id="WP_380625244.1">
    <property type="nucleotide sequence ID" value="NZ_JBHSDK010000061.1"/>
</dbReference>
<dbReference type="Pfam" id="PF07690">
    <property type="entry name" value="MFS_1"/>
    <property type="match status" value="1"/>
</dbReference>
<dbReference type="PROSITE" id="PS51318">
    <property type="entry name" value="TAT"/>
    <property type="match status" value="1"/>
</dbReference>
<keyword evidence="4 7" id="KW-0812">Transmembrane</keyword>
<keyword evidence="10" id="KW-1185">Reference proteome</keyword>
<protein>
    <submittedName>
        <fullName evidence="9">MFS transporter</fullName>
    </submittedName>
</protein>
<evidence type="ECO:0000256" key="5">
    <source>
        <dbReference type="ARBA" id="ARBA00022989"/>
    </source>
</evidence>
<comment type="subcellular location">
    <subcellularLocation>
        <location evidence="1">Cell membrane</location>
        <topology evidence="1">Multi-pass membrane protein</topology>
    </subcellularLocation>
</comment>
<evidence type="ECO:0000313" key="9">
    <source>
        <dbReference type="EMBL" id="MFC4337847.1"/>
    </source>
</evidence>
<keyword evidence="3" id="KW-1003">Cell membrane</keyword>
<feature type="transmembrane region" description="Helical" evidence="7">
    <location>
        <begin position="108"/>
        <end position="129"/>
    </location>
</feature>
<evidence type="ECO:0000256" key="6">
    <source>
        <dbReference type="ARBA" id="ARBA00023136"/>
    </source>
</evidence>
<feature type="transmembrane region" description="Helical" evidence="7">
    <location>
        <begin position="269"/>
        <end position="292"/>
    </location>
</feature>
<keyword evidence="5 7" id="KW-1133">Transmembrane helix</keyword>
<dbReference type="PANTHER" id="PTHR42718:SF47">
    <property type="entry name" value="METHYL VIOLOGEN RESISTANCE PROTEIN SMVA"/>
    <property type="match status" value="1"/>
</dbReference>
<feature type="transmembrane region" description="Helical" evidence="7">
    <location>
        <begin position="229"/>
        <end position="249"/>
    </location>
</feature>
<comment type="caution">
    <text evidence="9">The sequence shown here is derived from an EMBL/GenBank/DDBJ whole genome shotgun (WGS) entry which is preliminary data.</text>
</comment>
<feature type="transmembrane region" description="Helical" evidence="7">
    <location>
        <begin position="83"/>
        <end position="102"/>
    </location>
</feature>
<feature type="transmembrane region" description="Helical" evidence="7">
    <location>
        <begin position="362"/>
        <end position="386"/>
    </location>
</feature>
<dbReference type="InterPro" id="IPR005829">
    <property type="entry name" value="Sugar_transporter_CS"/>
</dbReference>
<dbReference type="CDD" id="cd17321">
    <property type="entry name" value="MFS_MMR_MDR_like"/>
    <property type="match status" value="1"/>
</dbReference>
<dbReference type="PRINTS" id="PR01036">
    <property type="entry name" value="TCRTETB"/>
</dbReference>
<evidence type="ECO:0000259" key="8">
    <source>
        <dbReference type="PROSITE" id="PS50850"/>
    </source>
</evidence>
<feature type="transmembrane region" description="Helical" evidence="7">
    <location>
        <begin position="15"/>
        <end position="39"/>
    </location>
</feature>
<name>A0ABV8U5F1_9ACTN</name>
<dbReference type="EMBL" id="JBHSDK010000061">
    <property type="protein sequence ID" value="MFC4337847.1"/>
    <property type="molecule type" value="Genomic_DNA"/>
</dbReference>
<dbReference type="Gene3D" id="1.20.1250.20">
    <property type="entry name" value="MFS general substrate transporter like domains"/>
    <property type="match status" value="1"/>
</dbReference>